<protein>
    <submittedName>
        <fullName evidence="3">Uncharacterized protein</fullName>
    </submittedName>
</protein>
<proteinExistence type="predicted"/>
<feature type="region of interest" description="Disordered" evidence="1">
    <location>
        <begin position="1"/>
        <end position="21"/>
    </location>
</feature>
<sequence length="203" mass="23632">MSSNSNINESQSSTLDSENQEKRLPEKLFAQIIEFLEEYTTEKAEVLLKNKSKLLSILKTHRPLKTFDYQFGLTTNLIKNRCLIVFEWDNKKMVRQYYKHWGAYMWRCLTCEHYDTVMQQQKFLEEGNAHLARRMSQLVNFTYGESYLANIINVLGNVSATLLKKRKTDNDQIIAKTSADLKRKSKDDDCTSSLANSSPVQKK</sequence>
<feature type="compositionally biased region" description="Low complexity" evidence="1">
    <location>
        <begin position="1"/>
        <end position="13"/>
    </location>
</feature>
<evidence type="ECO:0000313" key="3">
    <source>
        <dbReference type="WBParaSite" id="PDA_v2.g11400.t1"/>
    </source>
</evidence>
<evidence type="ECO:0000313" key="2">
    <source>
        <dbReference type="Proteomes" id="UP000887578"/>
    </source>
</evidence>
<reference evidence="3" key="1">
    <citation type="submission" date="2022-11" db="UniProtKB">
        <authorList>
            <consortium name="WormBaseParasite"/>
        </authorList>
    </citation>
    <scope>IDENTIFICATION</scope>
</reference>
<name>A0A914P886_9BILA</name>
<dbReference type="WBParaSite" id="PDA_v2.g11400.t1">
    <property type="protein sequence ID" value="PDA_v2.g11400.t1"/>
    <property type="gene ID" value="PDA_v2.g11400"/>
</dbReference>
<organism evidence="2 3">
    <name type="scientific">Panagrolaimus davidi</name>
    <dbReference type="NCBI Taxonomy" id="227884"/>
    <lineage>
        <taxon>Eukaryota</taxon>
        <taxon>Metazoa</taxon>
        <taxon>Ecdysozoa</taxon>
        <taxon>Nematoda</taxon>
        <taxon>Chromadorea</taxon>
        <taxon>Rhabditida</taxon>
        <taxon>Tylenchina</taxon>
        <taxon>Panagrolaimomorpha</taxon>
        <taxon>Panagrolaimoidea</taxon>
        <taxon>Panagrolaimidae</taxon>
        <taxon>Panagrolaimus</taxon>
    </lineage>
</organism>
<evidence type="ECO:0000256" key="1">
    <source>
        <dbReference type="SAM" id="MobiDB-lite"/>
    </source>
</evidence>
<accession>A0A914P886</accession>
<keyword evidence="2" id="KW-1185">Reference proteome</keyword>
<dbReference type="Proteomes" id="UP000887578">
    <property type="component" value="Unplaced"/>
</dbReference>
<feature type="compositionally biased region" description="Polar residues" evidence="1">
    <location>
        <begin position="191"/>
        <end position="203"/>
    </location>
</feature>
<dbReference type="AlphaFoldDB" id="A0A914P886"/>
<feature type="region of interest" description="Disordered" evidence="1">
    <location>
        <begin position="180"/>
        <end position="203"/>
    </location>
</feature>
<feature type="compositionally biased region" description="Basic and acidic residues" evidence="1">
    <location>
        <begin position="180"/>
        <end position="189"/>
    </location>
</feature>